<feature type="domain" description="Citrate lyase ligase C-terminal" evidence="3">
    <location>
        <begin position="352"/>
        <end position="533"/>
    </location>
</feature>
<dbReference type="InterPro" id="IPR014729">
    <property type="entry name" value="Rossmann-like_a/b/a_fold"/>
</dbReference>
<dbReference type="InterPro" id="IPR005216">
    <property type="entry name" value="Citrate_lyase_ligase"/>
</dbReference>
<keyword evidence="4" id="KW-0456">Lyase</keyword>
<dbReference type="GO" id="GO:0016829">
    <property type="term" value="F:lyase activity"/>
    <property type="evidence" value="ECO:0007669"/>
    <property type="project" value="UniProtKB-KW"/>
</dbReference>
<gene>
    <name evidence="4" type="ORF">SAMN04487861_10463</name>
</gene>
<keyword evidence="4" id="KW-0436">Ligase</keyword>
<dbReference type="EMBL" id="FOQK01000004">
    <property type="protein sequence ID" value="SFH76574.1"/>
    <property type="molecule type" value="Genomic_DNA"/>
</dbReference>
<dbReference type="PANTHER" id="PTHR40599:SF1">
    <property type="entry name" value="[CITRATE [PRO-3S]-LYASE] LIGASE"/>
    <property type="match status" value="1"/>
</dbReference>
<sequence>MSNRREKYRLGVRLLWDIFPKSYVEGFFLEWTPVIHGESKQLSDFKNAYKEYIDKKTGEKSIILYDSDTIVGRDCIAVDIFELYFAWLSIMVFEWLEENDIRYYYINIEGGDSPEHMRGDAHDFYMYERGRNPVIMQNGIPGWYLSDRDIDGYHVVGGIRRTCNVPQKFINTCYMLGACITLGSYTRDEDTIESIMQAKLNEQGKRIRFLNYSCGSNSDVIVSAINTFHRVLNIKPLAGDILVFFDKDSTLARSLPYLKDRNRRFDIKDAFAEYENVKCFKDNEWYHINKDGNRMVAKFLLDIIDFDERENAEDMIPPVCNKVIDSKENFIAKSLQSYIERVAKERMPFQNTGAIVMNCNPFTKGHLYLVEQARKQVEFLYVFVVEEDKSFFSFKDRVAIAIENCKKFNNVKVLPSGMLMISSYTFAEYFNKDDIQDEKISPISDVNIFGAYIAPFFRIKKRFVGTEPLDNVTRQYNETMKMHLADFGIELIEIDRLQNENNPISATTVRSAIKNGDIVTLKELLPDASYEYLKKHRLLRD</sequence>
<dbReference type="GO" id="GO:0005524">
    <property type="term" value="F:ATP binding"/>
    <property type="evidence" value="ECO:0007669"/>
    <property type="project" value="UniProtKB-KW"/>
</dbReference>
<dbReference type="PANTHER" id="PTHR40599">
    <property type="entry name" value="[CITRATE [PRO-3S]-LYASE] LIGASE"/>
    <property type="match status" value="1"/>
</dbReference>
<dbReference type="InterPro" id="IPR004821">
    <property type="entry name" value="Cyt_trans-like"/>
</dbReference>
<dbReference type="NCBIfam" id="TIGR00125">
    <property type="entry name" value="cyt_tran_rel"/>
    <property type="match status" value="1"/>
</dbReference>
<keyword evidence="1" id="KW-0547">Nucleotide-binding</keyword>
<dbReference type="GO" id="GO:0008771">
    <property type="term" value="F:[citrate (pro-3S)-lyase] ligase activity"/>
    <property type="evidence" value="ECO:0007669"/>
    <property type="project" value="InterPro"/>
</dbReference>
<dbReference type="SUPFAM" id="SSF52374">
    <property type="entry name" value="Nucleotidylyl transferase"/>
    <property type="match status" value="1"/>
</dbReference>
<organism evidence="4 5">
    <name type="scientific">Selenomonas ruminantium</name>
    <dbReference type="NCBI Taxonomy" id="971"/>
    <lineage>
        <taxon>Bacteria</taxon>
        <taxon>Bacillati</taxon>
        <taxon>Bacillota</taxon>
        <taxon>Negativicutes</taxon>
        <taxon>Selenomonadales</taxon>
        <taxon>Selenomonadaceae</taxon>
        <taxon>Selenomonas</taxon>
    </lineage>
</organism>
<dbReference type="Pfam" id="PF08218">
    <property type="entry name" value="Citrate_ly_lig"/>
    <property type="match status" value="1"/>
</dbReference>
<dbReference type="InterPro" id="IPR013166">
    <property type="entry name" value="Citrate_lyase_ligase_C"/>
</dbReference>
<dbReference type="AlphaFoldDB" id="A0A1I3CPZ0"/>
<dbReference type="RefSeq" id="WP_075442371.1">
    <property type="nucleotide sequence ID" value="NZ_FOQK01000004.1"/>
</dbReference>
<evidence type="ECO:0000313" key="4">
    <source>
        <dbReference type="EMBL" id="SFH76574.1"/>
    </source>
</evidence>
<accession>A0A1I3CPZ0</accession>
<evidence type="ECO:0000256" key="1">
    <source>
        <dbReference type="ARBA" id="ARBA00022741"/>
    </source>
</evidence>
<evidence type="ECO:0000313" key="5">
    <source>
        <dbReference type="Proteomes" id="UP000183639"/>
    </source>
</evidence>
<name>A0A1I3CPZ0_SELRU</name>
<evidence type="ECO:0000256" key="2">
    <source>
        <dbReference type="ARBA" id="ARBA00022840"/>
    </source>
</evidence>
<evidence type="ECO:0000259" key="3">
    <source>
        <dbReference type="SMART" id="SM00764"/>
    </source>
</evidence>
<protein>
    <submittedName>
        <fullName evidence="4">[citrate (Pro-3S)-lyase] ligase</fullName>
    </submittedName>
</protein>
<dbReference type="SMART" id="SM00764">
    <property type="entry name" value="Citrate_ly_lig"/>
    <property type="match status" value="1"/>
</dbReference>
<dbReference type="Proteomes" id="UP000183639">
    <property type="component" value="Unassembled WGS sequence"/>
</dbReference>
<reference evidence="4 5" key="1">
    <citation type="submission" date="2016-10" db="EMBL/GenBank/DDBJ databases">
        <authorList>
            <person name="de Groot N.N."/>
        </authorList>
    </citation>
    <scope>NUCLEOTIDE SEQUENCE [LARGE SCALE GENOMIC DNA]</scope>
    <source>
        <strain evidence="4 5">Z108</strain>
    </source>
</reference>
<dbReference type="Gene3D" id="3.40.50.620">
    <property type="entry name" value="HUPs"/>
    <property type="match status" value="1"/>
</dbReference>
<proteinExistence type="predicted"/>
<keyword evidence="2" id="KW-0067">ATP-binding</keyword>